<dbReference type="InterPro" id="IPR051677">
    <property type="entry name" value="AfsR-DnrI-RedD_regulator"/>
</dbReference>
<dbReference type="PANTHER" id="PTHR35807">
    <property type="entry name" value="TRANSCRIPTIONAL REGULATOR REDD-RELATED"/>
    <property type="match status" value="1"/>
</dbReference>
<dbReference type="Gene3D" id="3.40.50.300">
    <property type="entry name" value="P-loop containing nucleotide triphosphate hydrolases"/>
    <property type="match status" value="1"/>
</dbReference>
<evidence type="ECO:0000256" key="1">
    <source>
        <dbReference type="ARBA" id="ARBA00023015"/>
    </source>
</evidence>
<dbReference type="Proteomes" id="UP000032066">
    <property type="component" value="Unassembled WGS sequence"/>
</dbReference>
<evidence type="ECO:0000256" key="4">
    <source>
        <dbReference type="PROSITE-ProRule" id="PRU01091"/>
    </source>
</evidence>
<keyword evidence="2 4" id="KW-0238">DNA-binding</keyword>
<dbReference type="GO" id="GO:0006355">
    <property type="term" value="P:regulation of DNA-templated transcription"/>
    <property type="evidence" value="ECO:0007669"/>
    <property type="project" value="InterPro"/>
</dbReference>
<gene>
    <name evidence="6" type="ORF">TR51_11425</name>
</gene>
<dbReference type="InterPro" id="IPR041664">
    <property type="entry name" value="AAA_16"/>
</dbReference>
<evidence type="ECO:0000256" key="2">
    <source>
        <dbReference type="ARBA" id="ARBA00023125"/>
    </source>
</evidence>
<dbReference type="Pfam" id="PF13191">
    <property type="entry name" value="AAA_16"/>
    <property type="match status" value="1"/>
</dbReference>
<dbReference type="RefSeq" id="WP_043910575.1">
    <property type="nucleotide sequence ID" value="NZ_JXZB01000002.1"/>
</dbReference>
<feature type="domain" description="OmpR/PhoB-type" evidence="5">
    <location>
        <begin position="3"/>
        <end position="108"/>
    </location>
</feature>
<dbReference type="SMART" id="SM00862">
    <property type="entry name" value="Trans_reg_C"/>
    <property type="match status" value="1"/>
</dbReference>
<keyword evidence="3" id="KW-0804">Transcription</keyword>
<accession>A0A0D0N990</accession>
<dbReference type="Pfam" id="PF03704">
    <property type="entry name" value="BTAD"/>
    <property type="match status" value="1"/>
</dbReference>
<dbReference type="OrthoDB" id="4080896at2"/>
<dbReference type="InterPro" id="IPR016032">
    <property type="entry name" value="Sig_transdc_resp-reg_C-effctor"/>
</dbReference>
<dbReference type="InterPro" id="IPR001867">
    <property type="entry name" value="OmpR/PhoB-type_DNA-bd"/>
</dbReference>
<dbReference type="InterPro" id="IPR036388">
    <property type="entry name" value="WH-like_DNA-bd_sf"/>
</dbReference>
<dbReference type="Gene3D" id="1.10.10.10">
    <property type="entry name" value="Winged helix-like DNA-binding domain superfamily/Winged helix DNA-binding domain"/>
    <property type="match status" value="1"/>
</dbReference>
<dbReference type="EMBL" id="JXZB01000002">
    <property type="protein sequence ID" value="KIQ64765.1"/>
    <property type="molecule type" value="Genomic_DNA"/>
</dbReference>
<protein>
    <recommendedName>
        <fullName evidence="5">OmpR/PhoB-type domain-containing protein</fullName>
    </recommendedName>
</protein>
<evidence type="ECO:0000313" key="7">
    <source>
        <dbReference type="Proteomes" id="UP000032066"/>
    </source>
</evidence>
<dbReference type="GO" id="GO:0003677">
    <property type="term" value="F:DNA binding"/>
    <property type="evidence" value="ECO:0007669"/>
    <property type="project" value="UniProtKB-UniRule"/>
</dbReference>
<dbReference type="STRING" id="2064.TR51_11425"/>
<comment type="caution">
    <text evidence="6">The sequence shown here is derived from an EMBL/GenBank/DDBJ whole genome shotgun (WGS) entry which is preliminary data.</text>
</comment>
<dbReference type="InterPro" id="IPR005158">
    <property type="entry name" value="BTAD"/>
</dbReference>
<dbReference type="SUPFAM" id="SSF52540">
    <property type="entry name" value="P-loop containing nucleoside triphosphate hydrolases"/>
    <property type="match status" value="1"/>
</dbReference>
<dbReference type="Pfam" id="PF00486">
    <property type="entry name" value="Trans_reg_C"/>
    <property type="match status" value="1"/>
</dbReference>
<dbReference type="GO" id="GO:0000160">
    <property type="term" value="P:phosphorelay signal transduction system"/>
    <property type="evidence" value="ECO:0007669"/>
    <property type="project" value="InterPro"/>
</dbReference>
<keyword evidence="1" id="KW-0805">Transcription regulation</keyword>
<dbReference type="PANTHER" id="PTHR35807:SF1">
    <property type="entry name" value="TRANSCRIPTIONAL REGULATOR REDD"/>
    <property type="match status" value="1"/>
</dbReference>
<keyword evidence="7" id="KW-1185">Reference proteome</keyword>
<dbReference type="PROSITE" id="PS51755">
    <property type="entry name" value="OMPR_PHOB"/>
    <property type="match status" value="1"/>
</dbReference>
<dbReference type="InterPro" id="IPR027417">
    <property type="entry name" value="P-loop_NTPase"/>
</dbReference>
<organism evidence="6 7">
    <name type="scientific">Kitasatospora griseola</name>
    <name type="common">Streptomyces griseolosporeus</name>
    <dbReference type="NCBI Taxonomy" id="2064"/>
    <lineage>
        <taxon>Bacteria</taxon>
        <taxon>Bacillati</taxon>
        <taxon>Actinomycetota</taxon>
        <taxon>Actinomycetes</taxon>
        <taxon>Kitasatosporales</taxon>
        <taxon>Streptomycetaceae</taxon>
        <taxon>Kitasatospora</taxon>
    </lineage>
</organism>
<name>A0A0D0N990_KITGR</name>
<dbReference type="PATRIC" id="fig|2064.6.peg.2450"/>
<dbReference type="PRINTS" id="PR00364">
    <property type="entry name" value="DISEASERSIST"/>
</dbReference>
<evidence type="ECO:0000256" key="3">
    <source>
        <dbReference type="ARBA" id="ARBA00023163"/>
    </source>
</evidence>
<evidence type="ECO:0000259" key="5">
    <source>
        <dbReference type="PROSITE" id="PS51755"/>
    </source>
</evidence>
<dbReference type="AlphaFoldDB" id="A0A0D0N990"/>
<sequence>MTERQHDHRGEDALELHFTTLGPLKARRAGQELRINRARDRAVLAVLLAHAGRPVTVSEIIDGVWGEEGDEAPDRAGALPGNMYRLRSALGGDGSVLRHVGKGYCLDVDPARIDRTVFLAALADAATARLNWQPQRARDLLTDALGLWHGPTALDGVPGPFAEHERRMLAGRREEALRELDAPGPAELRAGAARPVLRPFQLPPDPGDFTGRDGQLARIAELLAAPERTGPPIVTVTGPPGAGKSALAVRAAHLAGPDHPDGQLYADLHGVDDRAAADFLAPFLRALGVEEQAVPAGAAERRALYLRLLADRRILVVLDGAVGVDGIRPLLPAGPGSAALVVLNGHAEEGSSSTVPVGPLTPEEALELLGRVLGRDRSDREPEAARALAAACGHLPRALRDAADRLVRRPAWPISAVLPAAAPAAAALPTAGPSDEA</sequence>
<proteinExistence type="predicted"/>
<reference evidence="6 7" key="1">
    <citation type="submission" date="2015-02" db="EMBL/GenBank/DDBJ databases">
        <title>Draft genome sequence of Kitasatospora griseola MF730-N6, a bafilomycin, terpentecin and satosporin producer.</title>
        <authorList>
            <person name="Arens J.C."/>
            <person name="Haltli B."/>
            <person name="Kerr R.G."/>
        </authorList>
    </citation>
    <scope>NUCLEOTIDE SEQUENCE [LARGE SCALE GENOMIC DNA]</scope>
    <source>
        <strain evidence="6 7">MF730-N6</strain>
    </source>
</reference>
<dbReference type="SUPFAM" id="SSF46894">
    <property type="entry name" value="C-terminal effector domain of the bipartite response regulators"/>
    <property type="match status" value="1"/>
</dbReference>
<feature type="DNA-binding region" description="OmpR/PhoB-type" evidence="4">
    <location>
        <begin position="3"/>
        <end position="108"/>
    </location>
</feature>
<evidence type="ECO:0000313" key="6">
    <source>
        <dbReference type="EMBL" id="KIQ64765.1"/>
    </source>
</evidence>